<protein>
    <submittedName>
        <fullName evidence="2">Uncharacterized protein</fullName>
    </submittedName>
</protein>
<feature type="compositionally biased region" description="Basic and acidic residues" evidence="1">
    <location>
        <begin position="206"/>
        <end position="218"/>
    </location>
</feature>
<reference evidence="2 3" key="1">
    <citation type="submission" date="2017-06" db="EMBL/GenBank/DDBJ databases">
        <title>A platform for efficient transgenesis in Macrostomum lignano, a flatworm model organism for stem cell research.</title>
        <authorList>
            <person name="Berezikov E."/>
        </authorList>
    </citation>
    <scope>NUCLEOTIDE SEQUENCE [LARGE SCALE GENOMIC DNA]</scope>
    <source>
        <strain evidence="2">DV1</strain>
        <tissue evidence="2">Whole organism</tissue>
    </source>
</reference>
<evidence type="ECO:0000256" key="1">
    <source>
        <dbReference type="SAM" id="MobiDB-lite"/>
    </source>
</evidence>
<dbReference type="EMBL" id="NIVC01000084">
    <property type="protein sequence ID" value="PAA91523.1"/>
    <property type="molecule type" value="Genomic_DNA"/>
</dbReference>
<keyword evidence="3" id="KW-1185">Reference proteome</keyword>
<gene>
    <name evidence="2" type="ORF">BOX15_Mlig007728g3</name>
</gene>
<feature type="compositionally biased region" description="Basic and acidic residues" evidence="1">
    <location>
        <begin position="151"/>
        <end position="160"/>
    </location>
</feature>
<accession>A0A267GZQ6</accession>
<feature type="compositionally biased region" description="Basic and acidic residues" evidence="1">
    <location>
        <begin position="382"/>
        <end position="414"/>
    </location>
</feature>
<feature type="compositionally biased region" description="Low complexity" evidence="1">
    <location>
        <begin position="456"/>
        <end position="468"/>
    </location>
</feature>
<feature type="region of interest" description="Disordered" evidence="1">
    <location>
        <begin position="326"/>
        <end position="497"/>
    </location>
</feature>
<name>A0A267GZQ6_9PLAT</name>
<organism evidence="2 3">
    <name type="scientific">Macrostomum lignano</name>
    <dbReference type="NCBI Taxonomy" id="282301"/>
    <lineage>
        <taxon>Eukaryota</taxon>
        <taxon>Metazoa</taxon>
        <taxon>Spiralia</taxon>
        <taxon>Lophotrochozoa</taxon>
        <taxon>Platyhelminthes</taxon>
        <taxon>Rhabditophora</taxon>
        <taxon>Macrostomorpha</taxon>
        <taxon>Macrostomida</taxon>
        <taxon>Macrostomidae</taxon>
        <taxon>Macrostomum</taxon>
    </lineage>
</organism>
<dbReference type="OrthoDB" id="6238492at2759"/>
<feature type="non-terminal residue" evidence="2">
    <location>
        <position position="1"/>
    </location>
</feature>
<feature type="compositionally biased region" description="Low complexity" evidence="1">
    <location>
        <begin position="194"/>
        <end position="205"/>
    </location>
</feature>
<sequence length="497" mass="55139">IRVVICSILKVRLINSHISMALVESSKDQAQSNYLKNRGNPGQWFQHKADYREPQPAPRVRPEAQEIAQKNKPTVGEVFHNYRLPPDDAPAPVRLRDEDARRIADKFNNQEDKWFDFHGNYAFRPKPRPVKVYPPSNVELMQRANQAREGDWFDHNKKPDPQAAPGPKCTSEAGREIARSMRSQADWYRHDARPTTAPSTRPSSRTRGEGAEYAERNRHGTGTDWMTRKVDPAEDGVAVYGHRCPTSSSLANYEASSKGSQMRDCFDYSRGASHQEPPVAAAKVKGDLAQEVYQRNTRGHIGVSSSAASAAEQAADARVVRKTRPEAEEFANRAKGQMSQWFNQEQNRQYSSPRPQPRVRPGPAQEAAERNRGVMDSCLGDTDYRAPPKDHKTHERALKSDVAKELAAKGRGDAAKSLLGSSNLPPEPPRKSKATPGLAEEHAARNRGTASLVITGAAAPSSARAGPRVRPEAAETAQKYRGGDFFKTMQMKPPSAR</sequence>
<feature type="region of interest" description="Disordered" evidence="1">
    <location>
        <begin position="151"/>
        <end position="228"/>
    </location>
</feature>
<evidence type="ECO:0000313" key="2">
    <source>
        <dbReference type="EMBL" id="PAA91523.1"/>
    </source>
</evidence>
<proteinExistence type="predicted"/>
<evidence type="ECO:0000313" key="3">
    <source>
        <dbReference type="Proteomes" id="UP000215902"/>
    </source>
</evidence>
<dbReference type="Proteomes" id="UP000215902">
    <property type="component" value="Unassembled WGS sequence"/>
</dbReference>
<feature type="compositionally biased region" description="Polar residues" evidence="1">
    <location>
        <begin position="337"/>
        <end position="353"/>
    </location>
</feature>
<dbReference type="AlphaFoldDB" id="A0A267GZQ6"/>
<comment type="caution">
    <text evidence="2">The sequence shown here is derived from an EMBL/GenBank/DDBJ whole genome shotgun (WGS) entry which is preliminary data.</text>
</comment>